<evidence type="ECO:0000256" key="1">
    <source>
        <dbReference type="SAM" id="MobiDB-lite"/>
    </source>
</evidence>
<accession>A0A6G1I4I7</accession>
<name>A0A6G1I4I7_9PEZI</name>
<feature type="region of interest" description="Disordered" evidence="1">
    <location>
        <begin position="1"/>
        <end position="97"/>
    </location>
</feature>
<reference evidence="2" key="1">
    <citation type="journal article" date="2020" name="Stud. Mycol.">
        <title>101 Dothideomycetes genomes: a test case for predicting lifestyles and emergence of pathogens.</title>
        <authorList>
            <person name="Haridas S."/>
            <person name="Albert R."/>
            <person name="Binder M."/>
            <person name="Bloem J."/>
            <person name="Labutti K."/>
            <person name="Salamov A."/>
            <person name="Andreopoulos B."/>
            <person name="Baker S."/>
            <person name="Barry K."/>
            <person name="Bills G."/>
            <person name="Bluhm B."/>
            <person name="Cannon C."/>
            <person name="Castanera R."/>
            <person name="Culley D."/>
            <person name="Daum C."/>
            <person name="Ezra D."/>
            <person name="Gonzalez J."/>
            <person name="Henrissat B."/>
            <person name="Kuo A."/>
            <person name="Liang C."/>
            <person name="Lipzen A."/>
            <person name="Lutzoni F."/>
            <person name="Magnuson J."/>
            <person name="Mondo S."/>
            <person name="Nolan M."/>
            <person name="Ohm R."/>
            <person name="Pangilinan J."/>
            <person name="Park H.-J."/>
            <person name="Ramirez L."/>
            <person name="Alfaro M."/>
            <person name="Sun H."/>
            <person name="Tritt A."/>
            <person name="Yoshinaga Y."/>
            <person name="Zwiers L.-H."/>
            <person name="Turgeon B."/>
            <person name="Goodwin S."/>
            <person name="Spatafora J."/>
            <person name="Crous P."/>
            <person name="Grigoriev I."/>
        </authorList>
    </citation>
    <scope>NUCLEOTIDE SEQUENCE</scope>
    <source>
        <strain evidence="2">CBS 262.69</strain>
    </source>
</reference>
<protein>
    <submittedName>
        <fullName evidence="2">Uncharacterized protein</fullName>
    </submittedName>
</protein>
<keyword evidence="3" id="KW-1185">Reference proteome</keyword>
<dbReference type="EMBL" id="ML996690">
    <property type="protein sequence ID" value="KAF2402979.1"/>
    <property type="molecule type" value="Genomic_DNA"/>
</dbReference>
<feature type="compositionally biased region" description="Low complexity" evidence="1">
    <location>
        <begin position="58"/>
        <end position="68"/>
    </location>
</feature>
<evidence type="ECO:0000313" key="3">
    <source>
        <dbReference type="Proteomes" id="UP000799640"/>
    </source>
</evidence>
<dbReference type="Proteomes" id="UP000799640">
    <property type="component" value="Unassembled WGS sequence"/>
</dbReference>
<proteinExistence type="predicted"/>
<dbReference type="AlphaFoldDB" id="A0A6G1I4I7"/>
<feature type="compositionally biased region" description="Low complexity" evidence="1">
    <location>
        <begin position="1"/>
        <end position="16"/>
    </location>
</feature>
<sequence length="97" mass="10592">MQQLSRASDSQSARARIGQYVSPPQPQSIAARHGPPPQTMQHHLLLNTGKQPAGTKCRPQGASRGSRPGRPDRPGRPGRHPNPVCRWHGDLQSRPTP</sequence>
<evidence type="ECO:0000313" key="2">
    <source>
        <dbReference type="EMBL" id="KAF2402979.1"/>
    </source>
</evidence>
<gene>
    <name evidence="2" type="ORF">EJ06DRAFT_316100</name>
</gene>
<organism evidence="2 3">
    <name type="scientific">Trichodelitschia bisporula</name>
    <dbReference type="NCBI Taxonomy" id="703511"/>
    <lineage>
        <taxon>Eukaryota</taxon>
        <taxon>Fungi</taxon>
        <taxon>Dikarya</taxon>
        <taxon>Ascomycota</taxon>
        <taxon>Pezizomycotina</taxon>
        <taxon>Dothideomycetes</taxon>
        <taxon>Dothideomycetes incertae sedis</taxon>
        <taxon>Phaeotrichales</taxon>
        <taxon>Phaeotrichaceae</taxon>
        <taxon>Trichodelitschia</taxon>
    </lineage>
</organism>